<sequence>MSPLFFSFIRSFQYYSQSFRKKSHFVNFCFPFPHISLETVHTIVVVTPKQTHTKIVASSRVTHRAITSVRFWPFPDMCKAVRVHAEPEFYCCLKLFLKENFN</sequence>
<protein>
    <submittedName>
        <fullName evidence="1">(northern house mosquito) hypothetical protein</fullName>
    </submittedName>
</protein>
<organism evidence="1">
    <name type="scientific">Culex pipiens</name>
    <name type="common">House mosquito</name>
    <dbReference type="NCBI Taxonomy" id="7175"/>
    <lineage>
        <taxon>Eukaryota</taxon>
        <taxon>Metazoa</taxon>
        <taxon>Ecdysozoa</taxon>
        <taxon>Arthropoda</taxon>
        <taxon>Hexapoda</taxon>
        <taxon>Insecta</taxon>
        <taxon>Pterygota</taxon>
        <taxon>Neoptera</taxon>
        <taxon>Endopterygota</taxon>
        <taxon>Diptera</taxon>
        <taxon>Nematocera</taxon>
        <taxon>Culicoidea</taxon>
        <taxon>Culicidae</taxon>
        <taxon>Culicinae</taxon>
        <taxon>Culicini</taxon>
        <taxon>Culex</taxon>
        <taxon>Culex</taxon>
    </lineage>
</organism>
<name>A0A8D8AGM7_CULPI</name>
<dbReference type="AlphaFoldDB" id="A0A8D8AGM7"/>
<dbReference type="EMBL" id="HBUE01031827">
    <property type="protein sequence ID" value="CAG6456841.1"/>
    <property type="molecule type" value="Transcribed_RNA"/>
</dbReference>
<reference evidence="1" key="1">
    <citation type="submission" date="2021-05" db="EMBL/GenBank/DDBJ databases">
        <authorList>
            <person name="Alioto T."/>
            <person name="Alioto T."/>
            <person name="Gomez Garrido J."/>
        </authorList>
    </citation>
    <scope>NUCLEOTIDE SEQUENCE</scope>
</reference>
<proteinExistence type="predicted"/>
<evidence type="ECO:0000313" key="1">
    <source>
        <dbReference type="EMBL" id="CAG6456841.1"/>
    </source>
</evidence>
<accession>A0A8D8AGM7</accession>